<keyword evidence="2" id="KW-0732">Signal</keyword>
<comment type="caution">
    <text evidence="3">The sequence shown here is derived from an EMBL/GenBank/DDBJ whole genome shotgun (WGS) entry which is preliminary data.</text>
</comment>
<dbReference type="Proteomes" id="UP001205311">
    <property type="component" value="Unassembled WGS sequence"/>
</dbReference>
<feature type="compositionally biased region" description="Pro residues" evidence="1">
    <location>
        <begin position="93"/>
        <end position="104"/>
    </location>
</feature>
<dbReference type="EMBL" id="JAMTCP010000005">
    <property type="protein sequence ID" value="MCP2257804.1"/>
    <property type="molecule type" value="Genomic_DNA"/>
</dbReference>
<evidence type="ECO:0000256" key="1">
    <source>
        <dbReference type="SAM" id="MobiDB-lite"/>
    </source>
</evidence>
<evidence type="ECO:0008006" key="5">
    <source>
        <dbReference type="Google" id="ProtNLM"/>
    </source>
</evidence>
<keyword evidence="4" id="KW-1185">Reference proteome</keyword>
<gene>
    <name evidence="3" type="ORF">LX15_001490</name>
</gene>
<evidence type="ECO:0000256" key="2">
    <source>
        <dbReference type="SAM" id="SignalP"/>
    </source>
</evidence>
<proteinExistence type="predicted"/>
<name>A0ABT1HQL5_STRSD</name>
<accession>A0ABT1HQL5</accession>
<sequence length="174" mass="17664">MSRHRLRLAGLVCCGVVALLAVAGVAARTLYPENGSTTPPPRTAAAAPHVLPFTGSTTSPSAVPDTSTGADIRASTGNWDTVSGSPPRTGASGPPPAAPEPAPADVPEGADGCDHAYGEPSQCVPWRFPPGTGEACAWLREHGFGPLAVRGRDRHQLDTNRDGVACGRGDAGVP</sequence>
<organism evidence="3 4">
    <name type="scientific">Streptoalloteichus tenebrarius (strain ATCC 17920 / DSM 40477 / JCM 4838 / CBS 697.72 / NBRC 16177 / NCIMB 11028 / NRRL B-12390 / A12253. 1 / ISP 5477)</name>
    <name type="common">Streptomyces tenebrarius</name>
    <dbReference type="NCBI Taxonomy" id="1933"/>
    <lineage>
        <taxon>Bacteria</taxon>
        <taxon>Bacillati</taxon>
        <taxon>Actinomycetota</taxon>
        <taxon>Actinomycetes</taxon>
        <taxon>Pseudonocardiales</taxon>
        <taxon>Pseudonocardiaceae</taxon>
        <taxon>Streptoalloteichus</taxon>
    </lineage>
</organism>
<feature type="region of interest" description="Disordered" evidence="1">
    <location>
        <begin position="34"/>
        <end position="114"/>
    </location>
</feature>
<feature type="chain" id="PRO_5047450557" description="Excalibur calcium-binding domain-containing protein" evidence="2">
    <location>
        <begin position="24"/>
        <end position="174"/>
    </location>
</feature>
<feature type="signal peptide" evidence="2">
    <location>
        <begin position="1"/>
        <end position="23"/>
    </location>
</feature>
<dbReference type="RefSeq" id="WP_253668747.1">
    <property type="nucleotide sequence ID" value="NZ_JAMTCP010000005.1"/>
</dbReference>
<evidence type="ECO:0000313" key="3">
    <source>
        <dbReference type="EMBL" id="MCP2257804.1"/>
    </source>
</evidence>
<evidence type="ECO:0000313" key="4">
    <source>
        <dbReference type="Proteomes" id="UP001205311"/>
    </source>
</evidence>
<protein>
    <recommendedName>
        <fullName evidence="5">Excalibur calcium-binding domain-containing protein</fullName>
    </recommendedName>
</protein>
<feature type="compositionally biased region" description="Polar residues" evidence="1">
    <location>
        <begin position="54"/>
        <end position="83"/>
    </location>
</feature>
<reference evidence="3 4" key="1">
    <citation type="submission" date="2022-06" db="EMBL/GenBank/DDBJ databases">
        <title>Genomic Encyclopedia of Archaeal and Bacterial Type Strains, Phase II (KMG-II): from individual species to whole genera.</title>
        <authorList>
            <person name="Goeker M."/>
        </authorList>
    </citation>
    <scope>NUCLEOTIDE SEQUENCE [LARGE SCALE GENOMIC DNA]</scope>
    <source>
        <strain evidence="3 4">DSM 40477</strain>
    </source>
</reference>